<comment type="caution">
    <text evidence="6">The sequence shown here is derived from an EMBL/GenBank/DDBJ whole genome shotgun (WGS) entry which is preliminary data.</text>
</comment>
<evidence type="ECO:0000256" key="2">
    <source>
        <dbReference type="ARBA" id="ARBA00022692"/>
    </source>
</evidence>
<organism evidence="6 7">
    <name type="scientific">Candidatus Woesebacteria bacterium RIFOXYD1_FULL_43_18</name>
    <dbReference type="NCBI Taxonomy" id="1802551"/>
    <lineage>
        <taxon>Bacteria</taxon>
        <taxon>Candidatus Woeseibacteriota</taxon>
    </lineage>
</organism>
<sequence length="326" mass="36088">MVDITAETTGKTKDSLIVGAFKAMRPVHWIKNLSLFAAIFLSGAMFEKGRLEMVIWAFISFCLATSATYLFNDILDIKADRLHPTKKFRPVASGSLPVSVAITEAVILAFFSIIIAVFGGLNSLFLSVVVVYLAMQFLYSVGLKNVAILDIIIIAAGFVLRVYAGAFAIDAHLSAWFLLCVISAALFLASGKRRAEINIAQNLNYATRKSLGTYKKELLNSYVTMFGNASWMSWALFTFFESPKASLPFWLTLAELSRTTTIDKLLMSTIPITIFGIMRYESLIFEGKSETPEKLLLTDKSLIIAVGLWILFIYWVLYSGISVSGI</sequence>
<dbReference type="PANTHER" id="PTHR42723">
    <property type="entry name" value="CHLOROPHYLL SYNTHASE"/>
    <property type="match status" value="1"/>
</dbReference>
<dbReference type="NCBIfam" id="NF008978">
    <property type="entry name" value="PRK12324.1-4"/>
    <property type="match status" value="1"/>
</dbReference>
<dbReference type="GO" id="GO:0016765">
    <property type="term" value="F:transferase activity, transferring alkyl or aryl (other than methyl) groups"/>
    <property type="evidence" value="ECO:0007669"/>
    <property type="project" value="InterPro"/>
</dbReference>
<dbReference type="Proteomes" id="UP000177596">
    <property type="component" value="Unassembled WGS sequence"/>
</dbReference>
<dbReference type="PANTHER" id="PTHR42723:SF1">
    <property type="entry name" value="CHLOROPHYLL SYNTHASE, CHLOROPLASTIC"/>
    <property type="match status" value="1"/>
</dbReference>
<evidence type="ECO:0000256" key="3">
    <source>
        <dbReference type="ARBA" id="ARBA00022989"/>
    </source>
</evidence>
<comment type="subcellular location">
    <subcellularLocation>
        <location evidence="1">Membrane</location>
        <topology evidence="1">Multi-pass membrane protein</topology>
    </subcellularLocation>
</comment>
<reference evidence="6 7" key="1">
    <citation type="journal article" date="2016" name="Nat. Commun.">
        <title>Thousands of microbial genomes shed light on interconnected biogeochemical processes in an aquifer system.</title>
        <authorList>
            <person name="Anantharaman K."/>
            <person name="Brown C.T."/>
            <person name="Hug L.A."/>
            <person name="Sharon I."/>
            <person name="Castelle C.J."/>
            <person name="Probst A.J."/>
            <person name="Thomas B.C."/>
            <person name="Singh A."/>
            <person name="Wilkins M.J."/>
            <person name="Karaoz U."/>
            <person name="Brodie E.L."/>
            <person name="Williams K.H."/>
            <person name="Hubbard S.S."/>
            <person name="Banfield J.F."/>
        </authorList>
    </citation>
    <scope>NUCLEOTIDE SEQUENCE [LARGE SCALE GENOMIC DNA]</scope>
</reference>
<dbReference type="AlphaFoldDB" id="A0A1F8DH01"/>
<dbReference type="Gene3D" id="1.10.357.140">
    <property type="entry name" value="UbiA prenyltransferase"/>
    <property type="match status" value="1"/>
</dbReference>
<evidence type="ECO:0008006" key="8">
    <source>
        <dbReference type="Google" id="ProtNLM"/>
    </source>
</evidence>
<dbReference type="CDD" id="cd13963">
    <property type="entry name" value="PT_UbiA_2"/>
    <property type="match status" value="1"/>
</dbReference>
<feature type="transmembrane region" description="Helical" evidence="5">
    <location>
        <begin position="53"/>
        <end position="75"/>
    </location>
</feature>
<feature type="transmembrane region" description="Helical" evidence="5">
    <location>
        <begin position="301"/>
        <end position="321"/>
    </location>
</feature>
<feature type="transmembrane region" description="Helical" evidence="5">
    <location>
        <begin position="175"/>
        <end position="191"/>
    </location>
</feature>
<keyword evidence="2 5" id="KW-0812">Transmembrane</keyword>
<feature type="transmembrane region" description="Helical" evidence="5">
    <location>
        <begin position="218"/>
        <end position="240"/>
    </location>
</feature>
<feature type="transmembrane region" description="Helical" evidence="5">
    <location>
        <begin position="148"/>
        <end position="169"/>
    </location>
</feature>
<keyword evidence="3 5" id="KW-1133">Transmembrane helix</keyword>
<dbReference type="EMBL" id="MGIL01000020">
    <property type="protein sequence ID" value="OGM87873.1"/>
    <property type="molecule type" value="Genomic_DNA"/>
</dbReference>
<dbReference type="InterPro" id="IPR050475">
    <property type="entry name" value="Prenyltransferase_related"/>
</dbReference>
<evidence type="ECO:0000313" key="7">
    <source>
        <dbReference type="Proteomes" id="UP000177596"/>
    </source>
</evidence>
<dbReference type="GO" id="GO:0016020">
    <property type="term" value="C:membrane"/>
    <property type="evidence" value="ECO:0007669"/>
    <property type="project" value="UniProtKB-SubCell"/>
</dbReference>
<evidence type="ECO:0000256" key="1">
    <source>
        <dbReference type="ARBA" id="ARBA00004141"/>
    </source>
</evidence>
<feature type="transmembrane region" description="Helical" evidence="5">
    <location>
        <begin position="124"/>
        <end position="141"/>
    </location>
</feature>
<feature type="transmembrane region" description="Helical" evidence="5">
    <location>
        <begin position="96"/>
        <end position="118"/>
    </location>
</feature>
<dbReference type="InterPro" id="IPR044878">
    <property type="entry name" value="UbiA_sf"/>
</dbReference>
<evidence type="ECO:0000256" key="4">
    <source>
        <dbReference type="ARBA" id="ARBA00023136"/>
    </source>
</evidence>
<dbReference type="InterPro" id="IPR000537">
    <property type="entry name" value="UbiA_prenyltransferase"/>
</dbReference>
<keyword evidence="4 5" id="KW-0472">Membrane</keyword>
<evidence type="ECO:0000256" key="5">
    <source>
        <dbReference type="SAM" id="Phobius"/>
    </source>
</evidence>
<accession>A0A1F8DH01</accession>
<protein>
    <recommendedName>
        <fullName evidence="8">Phosphoribose diphosphate--decaprenyl-phosphate phosphoribosyltransferase</fullName>
    </recommendedName>
</protein>
<gene>
    <name evidence="6" type="ORF">A2573_01555</name>
</gene>
<evidence type="ECO:0000313" key="6">
    <source>
        <dbReference type="EMBL" id="OGM87873.1"/>
    </source>
</evidence>
<dbReference type="Pfam" id="PF01040">
    <property type="entry name" value="UbiA"/>
    <property type="match status" value="1"/>
</dbReference>
<name>A0A1F8DH01_9BACT</name>
<proteinExistence type="predicted"/>